<evidence type="ECO:0000256" key="2">
    <source>
        <dbReference type="ARBA" id="ARBA00022801"/>
    </source>
</evidence>
<name>A0A830HNC5_9CHLO</name>
<accession>A0A830HNC5</accession>
<dbReference type="EMBL" id="BNJQ01000019">
    <property type="protein sequence ID" value="GHP08145.1"/>
    <property type="molecule type" value="Genomic_DNA"/>
</dbReference>
<keyword evidence="1" id="KW-0540">Nuclease</keyword>
<feature type="domain" description="Exonuclease" evidence="3">
    <location>
        <begin position="61"/>
        <end position="228"/>
    </location>
</feature>
<dbReference type="Gene3D" id="3.30.420.10">
    <property type="entry name" value="Ribonuclease H-like superfamily/Ribonuclease H"/>
    <property type="match status" value="1"/>
</dbReference>
<dbReference type="InterPro" id="IPR047021">
    <property type="entry name" value="REXO1/3/4-like"/>
</dbReference>
<dbReference type="SUPFAM" id="SSF53098">
    <property type="entry name" value="Ribonuclease H-like"/>
    <property type="match status" value="1"/>
</dbReference>
<keyword evidence="2" id="KW-0378">Hydrolase</keyword>
<evidence type="ECO:0000313" key="4">
    <source>
        <dbReference type="EMBL" id="GHP08145.1"/>
    </source>
</evidence>
<keyword evidence="5" id="KW-1185">Reference proteome</keyword>
<dbReference type="InterPro" id="IPR012337">
    <property type="entry name" value="RNaseH-like_sf"/>
</dbReference>
<dbReference type="PANTHER" id="PTHR12801:SF159">
    <property type="entry name" value="C3H1-TYPE DOMAIN-CONTAINING PROTEIN"/>
    <property type="match status" value="1"/>
</dbReference>
<comment type="caution">
    <text evidence="4">The sequence shown here is derived from an EMBL/GenBank/DDBJ whole genome shotgun (WGS) entry which is preliminary data.</text>
</comment>
<gene>
    <name evidence="4" type="ORF">PPROV_000688700</name>
</gene>
<organism evidence="4 5">
    <name type="scientific">Pycnococcus provasolii</name>
    <dbReference type="NCBI Taxonomy" id="41880"/>
    <lineage>
        <taxon>Eukaryota</taxon>
        <taxon>Viridiplantae</taxon>
        <taxon>Chlorophyta</taxon>
        <taxon>Pseudoscourfieldiophyceae</taxon>
        <taxon>Pseudoscourfieldiales</taxon>
        <taxon>Pycnococcaceae</taxon>
        <taxon>Pycnococcus</taxon>
    </lineage>
</organism>
<dbReference type="InterPro" id="IPR036397">
    <property type="entry name" value="RNaseH_sf"/>
</dbReference>
<dbReference type="GO" id="GO:0005634">
    <property type="term" value="C:nucleus"/>
    <property type="evidence" value="ECO:0007669"/>
    <property type="project" value="TreeGrafter"/>
</dbReference>
<protein>
    <recommendedName>
        <fullName evidence="3">Exonuclease domain-containing protein</fullName>
    </recommendedName>
</protein>
<dbReference type="PANTHER" id="PTHR12801">
    <property type="entry name" value="RNA EXONUCLEASE REXO1 / RECO3 FAMILY MEMBER-RELATED"/>
    <property type="match status" value="1"/>
</dbReference>
<dbReference type="Pfam" id="PF00929">
    <property type="entry name" value="RNase_T"/>
    <property type="match status" value="1"/>
</dbReference>
<dbReference type="SMART" id="SM00479">
    <property type="entry name" value="EXOIII"/>
    <property type="match status" value="1"/>
</dbReference>
<dbReference type="GO" id="GO:0004527">
    <property type="term" value="F:exonuclease activity"/>
    <property type="evidence" value="ECO:0007669"/>
    <property type="project" value="InterPro"/>
</dbReference>
<proteinExistence type="predicted"/>
<dbReference type="OrthoDB" id="16516at2759"/>
<reference evidence="4" key="1">
    <citation type="submission" date="2020-10" db="EMBL/GenBank/DDBJ databases">
        <title>Unveiling of a novel bifunctional photoreceptor, Dualchrome1, isolated from a cosmopolitan green alga.</title>
        <authorList>
            <person name="Suzuki S."/>
            <person name="Kawachi M."/>
        </authorList>
    </citation>
    <scope>NUCLEOTIDE SEQUENCE</scope>
    <source>
        <strain evidence="4">NIES 2893</strain>
    </source>
</reference>
<evidence type="ECO:0000256" key="1">
    <source>
        <dbReference type="ARBA" id="ARBA00022722"/>
    </source>
</evidence>
<sequence length="274" mass="29536">MMAQHAQAQPFVTAAGTAANPTAAGAGPAAAAAAANVDAQAGGPQAQATSQPVVPLQTNQPYYSIDVECVATGNEHNARAVAQISLIDQMERVILNLYVKPVLPVVSYLTPLTGLSKEMLEQHGMPLETALAYLRQYLPRNAVLVGQNIRADVQWLGLQENADFASMVDLAGLFRVWNPQYNSFSVFGQDHLAKTLLGIDRGTSNHDAVTDAVISMRLFNLFLRVQQDQNALADVQRRALSVAPDSSFAKRNPTFEGVCMGNRRTCTCGAPFFY</sequence>
<dbReference type="GO" id="GO:0003676">
    <property type="term" value="F:nucleic acid binding"/>
    <property type="evidence" value="ECO:0007669"/>
    <property type="project" value="InterPro"/>
</dbReference>
<evidence type="ECO:0000259" key="3">
    <source>
        <dbReference type="SMART" id="SM00479"/>
    </source>
</evidence>
<dbReference type="Proteomes" id="UP000660262">
    <property type="component" value="Unassembled WGS sequence"/>
</dbReference>
<dbReference type="AlphaFoldDB" id="A0A830HNC5"/>
<evidence type="ECO:0000313" key="5">
    <source>
        <dbReference type="Proteomes" id="UP000660262"/>
    </source>
</evidence>
<dbReference type="InterPro" id="IPR013520">
    <property type="entry name" value="Ribonucl_H"/>
</dbReference>